<keyword evidence="5 8" id="KW-0378">Hydrolase</keyword>
<keyword evidence="3" id="KW-0134">Cell wall</keyword>
<evidence type="ECO:0000256" key="4">
    <source>
        <dbReference type="ARBA" id="ARBA00022525"/>
    </source>
</evidence>
<evidence type="ECO:0000313" key="10">
    <source>
        <dbReference type="EMBL" id="KAK9140117.1"/>
    </source>
</evidence>
<evidence type="ECO:0000256" key="7">
    <source>
        <dbReference type="ARBA" id="ARBA00023316"/>
    </source>
</evidence>
<evidence type="ECO:0000256" key="6">
    <source>
        <dbReference type="ARBA" id="ARBA00023295"/>
    </source>
</evidence>
<dbReference type="SUPFAM" id="SSF51126">
    <property type="entry name" value="Pectin lyase-like"/>
    <property type="match status" value="1"/>
</dbReference>
<keyword evidence="9" id="KW-0732">Signal</keyword>
<comment type="subcellular location">
    <subcellularLocation>
        <location evidence="1">Secreted</location>
        <location evidence="1">Cell wall</location>
    </subcellularLocation>
</comment>
<evidence type="ECO:0000313" key="11">
    <source>
        <dbReference type="Proteomes" id="UP001419268"/>
    </source>
</evidence>
<keyword evidence="7" id="KW-0961">Cell wall biogenesis/degradation</keyword>
<dbReference type="Proteomes" id="UP001419268">
    <property type="component" value="Unassembled WGS sequence"/>
</dbReference>
<dbReference type="GO" id="GO:0005975">
    <property type="term" value="P:carbohydrate metabolic process"/>
    <property type="evidence" value="ECO:0007669"/>
    <property type="project" value="InterPro"/>
</dbReference>
<evidence type="ECO:0000256" key="8">
    <source>
        <dbReference type="RuleBase" id="RU361169"/>
    </source>
</evidence>
<dbReference type="InterPro" id="IPR011050">
    <property type="entry name" value="Pectin_lyase_fold/virulence"/>
</dbReference>
<gene>
    <name evidence="10" type="ORF">Scep_009798</name>
</gene>
<sequence>MAARAVAVAVPIGVLMAALRVEVLEEEGGVCKVRGTIESLGEGGAYDTVEKVNVKNCNLTGTQHGVRIKTWQGGSGYARSITFEDISFNSVKNPIIIDQYYTDNNDGSQLLKEFHTGAKLIHIPCDTVQPYFACIFSKLGASNNLSRLEITAKNRNETQICTKNFDGYSGRSTRKLDLEAEIAAEIRTVPLTRIQMWS</sequence>
<dbReference type="GO" id="GO:0004650">
    <property type="term" value="F:polygalacturonase activity"/>
    <property type="evidence" value="ECO:0007669"/>
    <property type="project" value="InterPro"/>
</dbReference>
<dbReference type="AlphaFoldDB" id="A0AAP0JWB2"/>
<evidence type="ECO:0000256" key="1">
    <source>
        <dbReference type="ARBA" id="ARBA00004191"/>
    </source>
</evidence>
<name>A0AAP0JWB2_9MAGN</name>
<evidence type="ECO:0000256" key="2">
    <source>
        <dbReference type="ARBA" id="ARBA00008834"/>
    </source>
</evidence>
<protein>
    <submittedName>
        <fullName evidence="10">Uncharacterized protein</fullName>
    </submittedName>
</protein>
<accession>A0AAP0JWB2</accession>
<dbReference type="InterPro" id="IPR000743">
    <property type="entry name" value="Glyco_hydro_28"/>
</dbReference>
<dbReference type="GO" id="GO:0071555">
    <property type="term" value="P:cell wall organization"/>
    <property type="evidence" value="ECO:0007669"/>
    <property type="project" value="UniProtKB-KW"/>
</dbReference>
<reference evidence="10 11" key="1">
    <citation type="submission" date="2024-01" db="EMBL/GenBank/DDBJ databases">
        <title>Genome assemblies of Stephania.</title>
        <authorList>
            <person name="Yang L."/>
        </authorList>
    </citation>
    <scope>NUCLEOTIDE SEQUENCE [LARGE SCALE GENOMIC DNA]</scope>
    <source>
        <strain evidence="10">JXDWG</strain>
        <tissue evidence="10">Leaf</tissue>
    </source>
</reference>
<dbReference type="Pfam" id="PF00295">
    <property type="entry name" value="Glyco_hydro_28"/>
    <property type="match status" value="1"/>
</dbReference>
<evidence type="ECO:0000256" key="5">
    <source>
        <dbReference type="ARBA" id="ARBA00022801"/>
    </source>
</evidence>
<comment type="caution">
    <text evidence="10">The sequence shown here is derived from an EMBL/GenBank/DDBJ whole genome shotgun (WGS) entry which is preliminary data.</text>
</comment>
<dbReference type="Gene3D" id="2.160.20.10">
    <property type="entry name" value="Single-stranded right-handed beta-helix, Pectin lyase-like"/>
    <property type="match status" value="1"/>
</dbReference>
<dbReference type="PANTHER" id="PTHR31375">
    <property type="match status" value="1"/>
</dbReference>
<evidence type="ECO:0000256" key="3">
    <source>
        <dbReference type="ARBA" id="ARBA00022512"/>
    </source>
</evidence>
<keyword evidence="11" id="KW-1185">Reference proteome</keyword>
<evidence type="ECO:0000256" key="9">
    <source>
        <dbReference type="SAM" id="SignalP"/>
    </source>
</evidence>
<keyword evidence="6 8" id="KW-0326">Glycosidase</keyword>
<feature type="chain" id="PRO_5043014063" evidence="9">
    <location>
        <begin position="18"/>
        <end position="198"/>
    </location>
</feature>
<dbReference type="InterPro" id="IPR012334">
    <property type="entry name" value="Pectin_lyas_fold"/>
</dbReference>
<keyword evidence="4" id="KW-0964">Secreted</keyword>
<dbReference type="EMBL" id="JBBNAG010000004">
    <property type="protein sequence ID" value="KAK9140117.1"/>
    <property type="molecule type" value="Genomic_DNA"/>
</dbReference>
<comment type="similarity">
    <text evidence="2 8">Belongs to the glycosyl hydrolase 28 family.</text>
</comment>
<feature type="signal peptide" evidence="9">
    <location>
        <begin position="1"/>
        <end position="17"/>
    </location>
</feature>
<proteinExistence type="inferred from homology"/>
<organism evidence="10 11">
    <name type="scientific">Stephania cephalantha</name>
    <dbReference type="NCBI Taxonomy" id="152367"/>
    <lineage>
        <taxon>Eukaryota</taxon>
        <taxon>Viridiplantae</taxon>
        <taxon>Streptophyta</taxon>
        <taxon>Embryophyta</taxon>
        <taxon>Tracheophyta</taxon>
        <taxon>Spermatophyta</taxon>
        <taxon>Magnoliopsida</taxon>
        <taxon>Ranunculales</taxon>
        <taxon>Menispermaceae</taxon>
        <taxon>Menispermoideae</taxon>
        <taxon>Cissampelideae</taxon>
        <taxon>Stephania</taxon>
    </lineage>
</organism>